<evidence type="ECO:0000256" key="3">
    <source>
        <dbReference type="ARBA" id="ARBA00022525"/>
    </source>
</evidence>
<keyword evidence="5" id="KW-0175">Coiled coil</keyword>
<dbReference type="Gene3D" id="1.20.1710.10">
    <property type="entry name" value="IpaD-like"/>
    <property type="match status" value="1"/>
</dbReference>
<dbReference type="AlphaFoldDB" id="V5Z5I5"/>
<gene>
    <name evidence="6" type="primary">sipD</name>
    <name evidence="6" type="ORF">EPIR_0874</name>
</gene>
<dbReference type="STRING" id="1161919.EPIR_0874"/>
<evidence type="ECO:0000256" key="2">
    <source>
        <dbReference type="ARBA" id="ARBA00007741"/>
    </source>
</evidence>
<comment type="caution">
    <text evidence="6">The sequence shown here is derived from an EMBL/GenBank/DDBJ whole genome shotgun (WGS) entry which is preliminary data.</text>
</comment>
<dbReference type="SUPFAM" id="SSF140693">
    <property type="entry name" value="IpaD-like"/>
    <property type="match status" value="1"/>
</dbReference>
<keyword evidence="3" id="KW-0964">Secreted</keyword>
<evidence type="ECO:0000256" key="5">
    <source>
        <dbReference type="ARBA" id="ARBA00023054"/>
    </source>
</evidence>
<dbReference type="Proteomes" id="UP000018217">
    <property type="component" value="Unassembled WGS sequence"/>
</dbReference>
<accession>V5Z5I5</accession>
<sequence>MVMLHLQSPNECANQMLKMAENISAFLSSRKNIMANILCVHAQTATAYLPPEKFAPLNNPVTEAHTNPASSDMRIEQTGLFNNKLIEKILLPGCDLRQIINSDFTAPELDKMNDVFEIRKMNGHHQSLKNSFEEIKLLQVCKEKLNIAKYKALEEKVDNAVENIRAETRNVNIKTKDSLSKLFINIAKESSRSDKFTTSTSYAELWARIGTAIASIKSDYVDFYADLMKKYTDMYQSFNENVQKASSDAVHIGSVANSVDFNKNTMKKGYEKFMKDVQDIDLGSVKNWDAMSQEEKKNMVNTLSPAFNVDTRGAICFNLEQYKTVNNVYPGGSGGEISTVSYHAWLATFNAAGSALQNNMQSFAQRYTQSNNTFDNLNKVLSGVISSLGESAKDVYKSLT</sequence>
<keyword evidence="4" id="KW-0843">Virulence</keyword>
<comment type="similarity">
    <text evidence="2">Belongs to the invasin protein D family.</text>
</comment>
<evidence type="ECO:0000256" key="4">
    <source>
        <dbReference type="ARBA" id="ARBA00023026"/>
    </source>
</evidence>
<proteinExistence type="inferred from homology"/>
<protein>
    <submittedName>
        <fullName evidence="6">Cell invasion protein sipD</fullName>
    </submittedName>
</protein>
<dbReference type="EMBL" id="CAHS01000011">
    <property type="protein sequence ID" value="CCG86239.1"/>
    <property type="molecule type" value="Genomic_DNA"/>
</dbReference>
<dbReference type="InterPro" id="IPR009483">
    <property type="entry name" value="IpaD/BipD/SipD"/>
</dbReference>
<dbReference type="Pfam" id="PF06511">
    <property type="entry name" value="T3SS_TC"/>
    <property type="match status" value="1"/>
</dbReference>
<dbReference type="GO" id="GO:0005576">
    <property type="term" value="C:extracellular region"/>
    <property type="evidence" value="ECO:0007669"/>
    <property type="project" value="UniProtKB-SubCell"/>
</dbReference>
<keyword evidence="7" id="KW-1185">Reference proteome</keyword>
<organism evidence="6 7">
    <name type="scientific">Erwinia piriflorinigrans CFBP 5888</name>
    <dbReference type="NCBI Taxonomy" id="1161919"/>
    <lineage>
        <taxon>Bacteria</taxon>
        <taxon>Pseudomonadati</taxon>
        <taxon>Pseudomonadota</taxon>
        <taxon>Gammaproteobacteria</taxon>
        <taxon>Enterobacterales</taxon>
        <taxon>Erwiniaceae</taxon>
        <taxon>Erwinia</taxon>
    </lineage>
</organism>
<comment type="subcellular location">
    <subcellularLocation>
        <location evidence="1">Secreted</location>
    </subcellularLocation>
</comment>
<evidence type="ECO:0000313" key="6">
    <source>
        <dbReference type="EMBL" id="CCG86239.1"/>
    </source>
</evidence>
<reference evidence="6 7" key="1">
    <citation type="journal article" date="2013" name="Syst. Appl. Microbiol.">
        <title>Phylogenetic position and virulence apparatus of the pear flower necrosis pathogen Erwinia piriflorinigrans CFBP 5888T as assessed by comparative genomics.</title>
        <authorList>
            <person name="Smits T.H."/>
            <person name="Rezzonico F."/>
            <person name="Lopez M.M."/>
            <person name="Blom J."/>
            <person name="Goesmann A."/>
            <person name="Frey J.E."/>
            <person name="Duffy B."/>
        </authorList>
    </citation>
    <scope>NUCLEOTIDE SEQUENCE [LARGE SCALE GENOMIC DNA]</scope>
    <source>
        <strain evidence="7">CFBP5888</strain>
    </source>
</reference>
<evidence type="ECO:0000313" key="7">
    <source>
        <dbReference type="Proteomes" id="UP000018217"/>
    </source>
</evidence>
<name>V5Z5I5_9GAMM</name>
<evidence type="ECO:0000256" key="1">
    <source>
        <dbReference type="ARBA" id="ARBA00004613"/>
    </source>
</evidence>
<dbReference type="InterPro" id="IPR036708">
    <property type="entry name" value="BipD-like_sf"/>
</dbReference>